<organism evidence="1">
    <name type="scientific">Octactis speculum</name>
    <dbReference type="NCBI Taxonomy" id="3111310"/>
    <lineage>
        <taxon>Eukaryota</taxon>
        <taxon>Sar</taxon>
        <taxon>Stramenopiles</taxon>
        <taxon>Ochrophyta</taxon>
        <taxon>Dictyochophyceae</taxon>
        <taxon>Dictyochales</taxon>
        <taxon>Dictyochaceae</taxon>
        <taxon>Octactis</taxon>
    </lineage>
</organism>
<dbReference type="AlphaFoldDB" id="A0A7S2MIN1"/>
<reference evidence="1" key="1">
    <citation type="submission" date="2021-01" db="EMBL/GenBank/DDBJ databases">
        <authorList>
            <person name="Corre E."/>
            <person name="Pelletier E."/>
            <person name="Niang G."/>
            <person name="Scheremetjew M."/>
            <person name="Finn R."/>
            <person name="Kale V."/>
            <person name="Holt S."/>
            <person name="Cochrane G."/>
            <person name="Meng A."/>
            <person name="Brown T."/>
            <person name="Cohen L."/>
        </authorList>
    </citation>
    <scope>NUCLEOTIDE SEQUENCE</scope>
    <source>
        <strain evidence="1">CCMP1381</strain>
    </source>
</reference>
<accession>A0A7S2MIN1</accession>
<proteinExistence type="predicted"/>
<protein>
    <submittedName>
        <fullName evidence="1">Uncharacterized protein</fullName>
    </submittedName>
</protein>
<name>A0A7S2MIN1_9STRA</name>
<evidence type="ECO:0000313" key="1">
    <source>
        <dbReference type="EMBL" id="CAD9485217.1"/>
    </source>
</evidence>
<sequence>MMTHHDENKSPHFFPPAPPSSPPLALPPLFCVNCFLHQSTASANTFVTHDFASPQTKHSKISCVMDNRHHYSSASSAQPTQYTFKALMKSASNEALKALRKKPPARIV</sequence>
<gene>
    <name evidence="1" type="ORF">DSPE1174_LOCUS30726</name>
</gene>
<dbReference type="EMBL" id="HBGS01058894">
    <property type="protein sequence ID" value="CAD9485217.1"/>
    <property type="molecule type" value="Transcribed_RNA"/>
</dbReference>